<feature type="domain" description="Glycosyltransferase 2-like" evidence="1">
    <location>
        <begin position="202"/>
        <end position="296"/>
    </location>
</feature>
<dbReference type="Gene3D" id="3.90.550.10">
    <property type="entry name" value="Spore Coat Polysaccharide Biosynthesis Protein SpsA, Chain A"/>
    <property type="match status" value="1"/>
</dbReference>
<evidence type="ECO:0000259" key="1">
    <source>
        <dbReference type="Pfam" id="PF00535"/>
    </source>
</evidence>
<sequence length="313" mass="36355">MKDTIAVLIHYTDRYALDRALNSLKQFSARIKFVYVFLENQKIFLAKQYAGDNQIRFITMNDRDLGNMLNDMVDQFKDANFLFLQHTDYISQRSDTDLFHFPQGKKIIGTWQKSQQIRLSQPVLVQSAFLKEQPFIPQYRLPFKEAFFPAWLCKVDPAFISWEKELIKPSRKSHAANIVEKQTFNEKYLQNKSEIGGPSLAIMISNYNMASYLEKAITSCLLQTEQAEQILIIDDGSSDNSMKRLENWHQYKQVTIFSKDNGGKARALNELLQHVKTDFVLELDADDWLDPDAIEIIKKEPIQSCCRHIGALR</sequence>
<organism evidence="2 3">
    <name type="scientific">Tigheibacillus halophilus</name>
    <dbReference type="NCBI Taxonomy" id="361280"/>
    <lineage>
        <taxon>Bacteria</taxon>
        <taxon>Bacillati</taxon>
        <taxon>Bacillota</taxon>
        <taxon>Bacilli</taxon>
        <taxon>Bacillales</taxon>
        <taxon>Bacillaceae</taxon>
        <taxon>Tigheibacillus</taxon>
    </lineage>
</organism>
<dbReference type="PANTHER" id="PTHR43685:SF2">
    <property type="entry name" value="GLYCOSYLTRANSFERASE 2-LIKE DOMAIN-CONTAINING PROTEIN"/>
    <property type="match status" value="1"/>
</dbReference>
<keyword evidence="2" id="KW-0328">Glycosyltransferase</keyword>
<comment type="caution">
    <text evidence="2">The sequence shown here is derived from an EMBL/GenBank/DDBJ whole genome shotgun (WGS) entry which is preliminary data.</text>
</comment>
<name>A0ABU5C1W5_9BACI</name>
<dbReference type="SUPFAM" id="SSF53448">
    <property type="entry name" value="Nucleotide-diphospho-sugar transferases"/>
    <property type="match status" value="1"/>
</dbReference>
<dbReference type="CDD" id="cd00761">
    <property type="entry name" value="Glyco_tranf_GTA_type"/>
    <property type="match status" value="1"/>
</dbReference>
<dbReference type="PANTHER" id="PTHR43685">
    <property type="entry name" value="GLYCOSYLTRANSFERASE"/>
    <property type="match status" value="1"/>
</dbReference>
<dbReference type="InterPro" id="IPR001173">
    <property type="entry name" value="Glyco_trans_2-like"/>
</dbReference>
<gene>
    <name evidence="2" type="ORF">RWE15_01085</name>
</gene>
<keyword evidence="3" id="KW-1185">Reference proteome</keyword>
<dbReference type="InterPro" id="IPR050834">
    <property type="entry name" value="Glycosyltransf_2"/>
</dbReference>
<dbReference type="EMBL" id="JAWDIP010000003">
    <property type="protein sequence ID" value="MDY0393278.1"/>
    <property type="molecule type" value="Genomic_DNA"/>
</dbReference>
<dbReference type="Proteomes" id="UP001281447">
    <property type="component" value="Unassembled WGS sequence"/>
</dbReference>
<proteinExistence type="predicted"/>
<accession>A0ABU5C1W5</accession>
<keyword evidence="2" id="KW-0808">Transferase</keyword>
<dbReference type="Pfam" id="PF00535">
    <property type="entry name" value="Glycos_transf_2"/>
    <property type="match status" value="1"/>
</dbReference>
<reference evidence="2 3" key="1">
    <citation type="submission" date="2023-10" db="EMBL/GenBank/DDBJ databases">
        <title>Virgibacillus halophilus 5B73C genome.</title>
        <authorList>
            <person name="Miliotis G."/>
            <person name="Sengupta P."/>
            <person name="Hameed A."/>
            <person name="Chuvochina M."/>
            <person name="Mcdonagh F."/>
            <person name="Simpson A.C."/>
            <person name="Singh N.K."/>
            <person name="Rekha P.D."/>
            <person name="Raman K."/>
            <person name="Hugenholtz P."/>
            <person name="Venkateswaran K."/>
        </authorList>
    </citation>
    <scope>NUCLEOTIDE SEQUENCE [LARGE SCALE GENOMIC DNA]</scope>
    <source>
        <strain evidence="2 3">5B73C</strain>
    </source>
</reference>
<dbReference type="InterPro" id="IPR029044">
    <property type="entry name" value="Nucleotide-diphossugar_trans"/>
</dbReference>
<dbReference type="GO" id="GO:0016757">
    <property type="term" value="F:glycosyltransferase activity"/>
    <property type="evidence" value="ECO:0007669"/>
    <property type="project" value="UniProtKB-KW"/>
</dbReference>
<evidence type="ECO:0000313" key="2">
    <source>
        <dbReference type="EMBL" id="MDY0393278.1"/>
    </source>
</evidence>
<evidence type="ECO:0000313" key="3">
    <source>
        <dbReference type="Proteomes" id="UP001281447"/>
    </source>
</evidence>
<dbReference type="EC" id="2.4.-.-" evidence="2"/>
<protein>
    <submittedName>
        <fullName evidence="2">Glycosyltransferase family A protein</fullName>
        <ecNumber evidence="2">2.4.-.-</ecNumber>
    </submittedName>
</protein>